<accession>A0A6S7LVT4</accession>
<dbReference type="Pfam" id="PF00059">
    <property type="entry name" value="Lectin_C"/>
    <property type="match status" value="1"/>
</dbReference>
<name>A0A6S7LVT4_PARCT</name>
<evidence type="ECO:0000313" key="1">
    <source>
        <dbReference type="EMBL" id="CAB4045629.1"/>
    </source>
</evidence>
<dbReference type="EMBL" id="CACRXK020040697">
    <property type="protein sequence ID" value="CAB4045629.1"/>
    <property type="molecule type" value="Genomic_DNA"/>
</dbReference>
<evidence type="ECO:0000313" key="2">
    <source>
        <dbReference type="Proteomes" id="UP001152795"/>
    </source>
</evidence>
<dbReference type="InterPro" id="IPR001304">
    <property type="entry name" value="C-type_lectin-like"/>
</dbReference>
<gene>
    <name evidence="1" type="ORF">PACLA_8A053441</name>
</gene>
<dbReference type="PROSITE" id="PS50041">
    <property type="entry name" value="C_TYPE_LECTIN_2"/>
    <property type="match status" value="1"/>
</dbReference>
<dbReference type="SUPFAM" id="SSF56436">
    <property type="entry name" value="C-type lectin-like"/>
    <property type="match status" value="1"/>
</dbReference>
<feature type="non-terminal residue" evidence="1">
    <location>
        <position position="89"/>
    </location>
</feature>
<organism evidence="1 2">
    <name type="scientific">Paramuricea clavata</name>
    <name type="common">Red gorgonian</name>
    <name type="synonym">Violescent sea-whip</name>
    <dbReference type="NCBI Taxonomy" id="317549"/>
    <lineage>
        <taxon>Eukaryota</taxon>
        <taxon>Metazoa</taxon>
        <taxon>Cnidaria</taxon>
        <taxon>Anthozoa</taxon>
        <taxon>Octocorallia</taxon>
        <taxon>Malacalcyonacea</taxon>
        <taxon>Plexauridae</taxon>
        <taxon>Paramuricea</taxon>
    </lineage>
</organism>
<sequence>MCYCRFEQAFIISHLNGAKQPLWIGLNSRHKSGEYVWVDGKSSNYFNWNPRMLTRFGHYKCVEMTHNRWTAGEWNPVDCSKLNGYICES</sequence>
<dbReference type="InterPro" id="IPR016187">
    <property type="entry name" value="CTDL_fold"/>
</dbReference>
<protein>
    <submittedName>
        <fullName evidence="1">Uncharacterized protein</fullName>
    </submittedName>
</protein>
<comment type="caution">
    <text evidence="1">The sequence shown here is derived from an EMBL/GenBank/DDBJ whole genome shotgun (WGS) entry which is preliminary data.</text>
</comment>
<dbReference type="InterPro" id="IPR050111">
    <property type="entry name" value="C-type_lectin/snaclec_domain"/>
</dbReference>
<dbReference type="AlphaFoldDB" id="A0A6S7LVT4"/>
<dbReference type="PANTHER" id="PTHR22803">
    <property type="entry name" value="MANNOSE, PHOSPHOLIPASE, LECTIN RECEPTOR RELATED"/>
    <property type="match status" value="1"/>
</dbReference>
<reference evidence="1" key="1">
    <citation type="submission" date="2020-04" db="EMBL/GenBank/DDBJ databases">
        <authorList>
            <person name="Alioto T."/>
            <person name="Alioto T."/>
            <person name="Gomez Garrido J."/>
        </authorList>
    </citation>
    <scope>NUCLEOTIDE SEQUENCE</scope>
    <source>
        <strain evidence="1">A484AB</strain>
    </source>
</reference>
<keyword evidence="2" id="KW-1185">Reference proteome</keyword>
<dbReference type="Gene3D" id="3.10.100.10">
    <property type="entry name" value="Mannose-Binding Protein A, subunit A"/>
    <property type="match status" value="1"/>
</dbReference>
<dbReference type="OrthoDB" id="5971167at2759"/>
<dbReference type="InterPro" id="IPR016186">
    <property type="entry name" value="C-type_lectin-like/link_sf"/>
</dbReference>
<proteinExistence type="predicted"/>
<dbReference type="Proteomes" id="UP001152795">
    <property type="component" value="Unassembled WGS sequence"/>
</dbReference>
<dbReference type="CDD" id="cd00037">
    <property type="entry name" value="CLECT"/>
    <property type="match status" value="1"/>
</dbReference>